<dbReference type="GO" id="GO:0031072">
    <property type="term" value="F:heat shock protein binding"/>
    <property type="evidence" value="ECO:0007669"/>
    <property type="project" value="TreeGrafter"/>
</dbReference>
<feature type="region of interest" description="Disordered" evidence="1">
    <location>
        <begin position="189"/>
        <end position="215"/>
    </location>
</feature>
<dbReference type="SMART" id="SM00271">
    <property type="entry name" value="DnaJ"/>
    <property type="match status" value="1"/>
</dbReference>
<reference evidence="3 4" key="1">
    <citation type="submission" date="2022-07" db="EMBL/GenBank/DDBJ databases">
        <title>Genome-wide signatures of adaptation to extreme environments.</title>
        <authorList>
            <person name="Cho C.H."/>
            <person name="Yoon H.S."/>
        </authorList>
    </citation>
    <scope>NUCLEOTIDE SEQUENCE [LARGE SCALE GENOMIC DNA]</scope>
    <source>
        <strain evidence="3 4">DBV 063 E5</strain>
    </source>
</reference>
<proteinExistence type="predicted"/>
<keyword evidence="4" id="KW-1185">Reference proteome</keyword>
<sequence>MEGQSFYDVLGVSKHATGGEIKKAYRRLVLLAHPDKLRAQLPDTEEARQQAHDHFLQLQRVYETLIDDEKRAYYDETGRCLDDESADGGLDRSTVEDLLVFYRTAFRRVTEEDIAAFEGKYRESDMERADLLDHYRNMGGRVEHVVDHIPYSSEEDLQRFMDCYDECIRQGTLQRTPAYQRARQTLLARARKRQGKAKRTRQAGGRRVEAGRSTTSLASTILARRSEREAEMQALCERLVEKYAANDAPQSARKKKRSAGTATSRKTSANAGSRSQR</sequence>
<comment type="caution">
    <text evidence="3">The sequence shown here is derived from an EMBL/GenBank/DDBJ whole genome shotgun (WGS) entry which is preliminary data.</text>
</comment>
<dbReference type="Pfam" id="PF00226">
    <property type="entry name" value="DnaJ"/>
    <property type="match status" value="1"/>
</dbReference>
<dbReference type="SUPFAM" id="SSF46565">
    <property type="entry name" value="Chaperone J-domain"/>
    <property type="match status" value="1"/>
</dbReference>
<dbReference type="CDD" id="cd06257">
    <property type="entry name" value="DnaJ"/>
    <property type="match status" value="1"/>
</dbReference>
<feature type="domain" description="J" evidence="2">
    <location>
        <begin position="5"/>
        <end position="78"/>
    </location>
</feature>
<protein>
    <recommendedName>
        <fullName evidence="2">J domain-containing protein</fullName>
    </recommendedName>
</protein>
<evidence type="ECO:0000256" key="1">
    <source>
        <dbReference type="SAM" id="MobiDB-lite"/>
    </source>
</evidence>
<evidence type="ECO:0000313" key="4">
    <source>
        <dbReference type="Proteomes" id="UP001301350"/>
    </source>
</evidence>
<organism evidence="3 4">
    <name type="scientific">Cyanidium caldarium</name>
    <name type="common">Red alga</name>
    <dbReference type="NCBI Taxonomy" id="2771"/>
    <lineage>
        <taxon>Eukaryota</taxon>
        <taxon>Rhodophyta</taxon>
        <taxon>Bangiophyceae</taxon>
        <taxon>Cyanidiales</taxon>
        <taxon>Cyanidiaceae</taxon>
        <taxon>Cyanidium</taxon>
    </lineage>
</organism>
<dbReference type="PROSITE" id="PS50076">
    <property type="entry name" value="DNAJ_2"/>
    <property type="match status" value="1"/>
</dbReference>
<dbReference type="GO" id="GO:0005634">
    <property type="term" value="C:nucleus"/>
    <property type="evidence" value="ECO:0007669"/>
    <property type="project" value="TreeGrafter"/>
</dbReference>
<dbReference type="AlphaFoldDB" id="A0AAV9IX83"/>
<feature type="region of interest" description="Disordered" evidence="1">
    <location>
        <begin position="243"/>
        <end position="277"/>
    </location>
</feature>
<dbReference type="GO" id="GO:0005737">
    <property type="term" value="C:cytoplasm"/>
    <property type="evidence" value="ECO:0007669"/>
    <property type="project" value="TreeGrafter"/>
</dbReference>
<dbReference type="InterPro" id="IPR056453">
    <property type="entry name" value="HTH_DNAJC9"/>
</dbReference>
<dbReference type="Gene3D" id="1.10.287.110">
    <property type="entry name" value="DnaJ domain"/>
    <property type="match status" value="1"/>
</dbReference>
<feature type="compositionally biased region" description="Polar residues" evidence="1">
    <location>
        <begin position="260"/>
        <end position="277"/>
    </location>
</feature>
<feature type="compositionally biased region" description="Basic residues" evidence="1">
    <location>
        <begin position="189"/>
        <end position="201"/>
    </location>
</feature>
<dbReference type="InterPro" id="IPR036869">
    <property type="entry name" value="J_dom_sf"/>
</dbReference>
<dbReference type="Pfam" id="PF23302">
    <property type="entry name" value="HTH_DNAJC9"/>
    <property type="match status" value="1"/>
</dbReference>
<dbReference type="PANTHER" id="PTHR44144">
    <property type="entry name" value="DNAJ HOMOLOG SUBFAMILY C MEMBER 9"/>
    <property type="match status" value="1"/>
</dbReference>
<name>A0AAV9IX83_CYACA</name>
<dbReference type="InterPro" id="IPR052594">
    <property type="entry name" value="J_domain-containing_protein"/>
</dbReference>
<dbReference type="PANTHER" id="PTHR44144:SF1">
    <property type="entry name" value="DNAJ HOMOLOG SUBFAMILY C MEMBER 9"/>
    <property type="match status" value="1"/>
</dbReference>
<dbReference type="PRINTS" id="PR00625">
    <property type="entry name" value="JDOMAIN"/>
</dbReference>
<dbReference type="EMBL" id="JANCYW010000010">
    <property type="protein sequence ID" value="KAK4536942.1"/>
    <property type="molecule type" value="Genomic_DNA"/>
</dbReference>
<evidence type="ECO:0000313" key="3">
    <source>
        <dbReference type="EMBL" id="KAK4536942.1"/>
    </source>
</evidence>
<evidence type="ECO:0000259" key="2">
    <source>
        <dbReference type="PROSITE" id="PS50076"/>
    </source>
</evidence>
<gene>
    <name evidence="3" type="ORF">CDCA_CDCA10G2967</name>
</gene>
<dbReference type="InterPro" id="IPR001623">
    <property type="entry name" value="DnaJ_domain"/>
</dbReference>
<accession>A0AAV9IX83</accession>
<dbReference type="Proteomes" id="UP001301350">
    <property type="component" value="Unassembled WGS sequence"/>
</dbReference>